<gene>
    <name evidence="7" type="primary">LOC102715039</name>
</gene>
<evidence type="ECO:0000256" key="5">
    <source>
        <dbReference type="SAM" id="SignalP"/>
    </source>
</evidence>
<feature type="signal peptide" evidence="5">
    <location>
        <begin position="1"/>
        <end position="28"/>
    </location>
</feature>
<dbReference type="Gramene" id="OB07G16400.1">
    <property type="protein sequence ID" value="OB07G16400.1"/>
    <property type="gene ID" value="OB07G16400"/>
</dbReference>
<dbReference type="InterPro" id="IPR043325">
    <property type="entry name" value="LTSS"/>
</dbReference>
<proteinExistence type="inferred from homology"/>
<dbReference type="HOGENOM" id="CLU_125217_0_0_1"/>
<dbReference type="EnsemblPlants" id="OB07G16400.1">
    <property type="protein sequence ID" value="OB07G16400.1"/>
    <property type="gene ID" value="OB07G16400"/>
</dbReference>
<evidence type="ECO:0000259" key="6">
    <source>
        <dbReference type="Pfam" id="PF14368"/>
    </source>
</evidence>
<feature type="domain" description="Bifunctional inhibitor/plant lipid transfer protein/seed storage helical" evidence="6">
    <location>
        <begin position="21"/>
        <end position="109"/>
    </location>
</feature>
<name>J3MJQ8_ORYBR</name>
<organism evidence="7">
    <name type="scientific">Oryza brachyantha</name>
    <name type="common">malo sina</name>
    <dbReference type="NCBI Taxonomy" id="4533"/>
    <lineage>
        <taxon>Eukaryota</taxon>
        <taxon>Viridiplantae</taxon>
        <taxon>Streptophyta</taxon>
        <taxon>Embryophyta</taxon>
        <taxon>Tracheophyta</taxon>
        <taxon>Spermatophyta</taxon>
        <taxon>Magnoliopsida</taxon>
        <taxon>Liliopsida</taxon>
        <taxon>Poales</taxon>
        <taxon>Poaceae</taxon>
        <taxon>BOP clade</taxon>
        <taxon>Oryzoideae</taxon>
        <taxon>Oryzeae</taxon>
        <taxon>Oryzinae</taxon>
        <taxon>Oryza</taxon>
    </lineage>
</organism>
<dbReference type="Proteomes" id="UP000006038">
    <property type="component" value="Chromosome 7"/>
</dbReference>
<reference evidence="7" key="2">
    <citation type="submission" date="2013-04" db="UniProtKB">
        <authorList>
            <consortium name="EnsemblPlants"/>
        </authorList>
    </citation>
    <scope>IDENTIFICATION</scope>
</reference>
<dbReference type="AlphaFoldDB" id="J3MJQ8"/>
<dbReference type="OMA" id="YDSTRAM"/>
<dbReference type="InterPro" id="IPR016140">
    <property type="entry name" value="Bifunc_inhib/LTP/seed_store"/>
</dbReference>
<dbReference type="SUPFAM" id="SSF47699">
    <property type="entry name" value="Bifunctional inhibitor/lipid-transfer protein/seed storage 2S albumin"/>
    <property type="match status" value="1"/>
</dbReference>
<evidence type="ECO:0000313" key="7">
    <source>
        <dbReference type="EnsemblPlants" id="OB07G16400.1"/>
    </source>
</evidence>
<protein>
    <recommendedName>
        <fullName evidence="6">Bifunctional inhibitor/plant lipid transfer protein/seed storage helical domain-containing protein</fullName>
    </recommendedName>
</protein>
<evidence type="ECO:0000256" key="1">
    <source>
        <dbReference type="ARBA" id="ARBA00009748"/>
    </source>
</evidence>
<keyword evidence="3" id="KW-1015">Disulfide bond</keyword>
<evidence type="ECO:0000256" key="4">
    <source>
        <dbReference type="ARBA" id="ARBA00023180"/>
    </source>
</evidence>
<evidence type="ECO:0000256" key="3">
    <source>
        <dbReference type="ARBA" id="ARBA00023157"/>
    </source>
</evidence>
<dbReference type="eggNOG" id="ENOG502R5X6">
    <property type="taxonomic scope" value="Eukaryota"/>
</dbReference>
<dbReference type="InterPro" id="IPR036312">
    <property type="entry name" value="Bifun_inhib/LTP/seed_sf"/>
</dbReference>
<keyword evidence="2 5" id="KW-0732">Signal</keyword>
<dbReference type="Pfam" id="PF14368">
    <property type="entry name" value="LTP_2"/>
    <property type="match status" value="1"/>
</dbReference>
<reference evidence="7" key="1">
    <citation type="journal article" date="2013" name="Nat. Commun.">
        <title>Whole-genome sequencing of Oryza brachyantha reveals mechanisms underlying Oryza genome evolution.</title>
        <authorList>
            <person name="Chen J."/>
            <person name="Huang Q."/>
            <person name="Gao D."/>
            <person name="Wang J."/>
            <person name="Lang Y."/>
            <person name="Liu T."/>
            <person name="Li B."/>
            <person name="Bai Z."/>
            <person name="Luis Goicoechea J."/>
            <person name="Liang C."/>
            <person name="Chen C."/>
            <person name="Zhang W."/>
            <person name="Sun S."/>
            <person name="Liao Y."/>
            <person name="Zhang X."/>
            <person name="Yang L."/>
            <person name="Song C."/>
            <person name="Wang M."/>
            <person name="Shi J."/>
            <person name="Liu G."/>
            <person name="Liu J."/>
            <person name="Zhou H."/>
            <person name="Zhou W."/>
            <person name="Yu Q."/>
            <person name="An N."/>
            <person name="Chen Y."/>
            <person name="Cai Q."/>
            <person name="Wang B."/>
            <person name="Liu B."/>
            <person name="Min J."/>
            <person name="Huang Y."/>
            <person name="Wu H."/>
            <person name="Li Z."/>
            <person name="Zhang Y."/>
            <person name="Yin Y."/>
            <person name="Song W."/>
            <person name="Jiang J."/>
            <person name="Jackson S.A."/>
            <person name="Wing R.A."/>
            <person name="Wang J."/>
            <person name="Chen M."/>
        </authorList>
    </citation>
    <scope>NUCLEOTIDE SEQUENCE [LARGE SCALE GENOMIC DNA]</scope>
    <source>
        <strain evidence="7">cv. IRGC 101232</strain>
    </source>
</reference>
<sequence>MAVPKPATVPKLATIFVVFFLLLAVAAAAETTATATATCVPTMQRMLSCLDFIEHRTDAVPAPCCAQLNATVAEQPCCLMHVLRGNVARLVGPGFDTVRAMVNVTNACLGDASALISVSRSCAGKPLPPLTPEYPFTAGLPPPQMSGATRLMGASNTSPVFALVALTVAMLRI</sequence>
<evidence type="ECO:0000256" key="2">
    <source>
        <dbReference type="ARBA" id="ARBA00022729"/>
    </source>
</evidence>
<keyword evidence="4" id="KW-0325">Glycoprotein</keyword>
<feature type="chain" id="PRO_5003773570" description="Bifunctional inhibitor/plant lipid transfer protein/seed storage helical domain-containing protein" evidence="5">
    <location>
        <begin position="29"/>
        <end position="173"/>
    </location>
</feature>
<evidence type="ECO:0000313" key="8">
    <source>
        <dbReference type="Proteomes" id="UP000006038"/>
    </source>
</evidence>
<comment type="similarity">
    <text evidence="1">Belongs to the plant LTP family.</text>
</comment>
<dbReference type="CDD" id="cd00010">
    <property type="entry name" value="AAI_LTSS"/>
    <property type="match status" value="1"/>
</dbReference>
<dbReference type="PANTHER" id="PTHR33044">
    <property type="entry name" value="BIFUNCTIONAL INHIBITOR/LIPID-TRANSFER PROTEIN/SEED STORAGE 2S ALBUMIN SUPERFAMILY PROTEIN-RELATED"/>
    <property type="match status" value="1"/>
</dbReference>
<accession>J3MJQ8</accession>
<keyword evidence="8" id="KW-1185">Reference proteome</keyword>